<proteinExistence type="predicted"/>
<sequence>MQEIKTYTQELLTKAKKYLTKEYNLEALNVSDFQAINFYLMDVAINKEDNLFIESFHKELPALSQFPAVLSIAISLFYKNYCDNHTIYEVGDVLQRDRRRYKILQVSKEFYTVIGGKKDEEFRGTIRHKDIEKYRIVTGQRTGRRVKVGFNHYAEFYKKIFNEESHLPSQFKYKAAIIMSKKEFDEELRTQKYIDIDIKKAIPMRWIARSGSESWNHIPIEPMIYCVPDYDTLQTYVLDKGIAIETLIVIGKNRYKDEVSTRIRLALRNEEILNCIILGSEGFNDQQNQFLKWKWTASEFEYLEKKEPGLVIVRNIEDVNYQNKIDDFMQYLRTLEKDNAISLVNVKRLRRFLYALVLAKHENSRNLSQLEFIQHLIKTVASETIEQEFYDLGIDDSEIQLQIRLKIDEIFNNFNNNKLKYLDRIKNIQFLIVPDRLVENWKDEFEGSHHKVISLNEFKKIQNKIDGNKNVYLLSIYNNGMFYDEVLHLAINAPHRISFLAYPEEAQVINNYIDKYKNSLITEYRSRDRKKLTGLDFNMGLRETIENKSLDDIMDGFYQRNERSENVYDYESNKQVNYRFRFEGYPDSLVYDGSKTILINKDGRWVKSKTYNVLPGDIVRIYSNLSKERLFDIASQEDKNNRFGEVEIMSRLWKKTLLRYYSERAGKDRYYDRDRLLSSLKAHGSKITNSITISKWLNESDKEKFPHSNNELKAIKQLVDDEELNNAYATLLRAKGFYRGLMISLGRDLSDDVMDYIISEGTIKGRMLSKFENEEILSFVKSAAPVRTIATKAITEDEESN</sequence>
<evidence type="ECO:0000313" key="2">
    <source>
        <dbReference type="EMBL" id="RAJ21133.1"/>
    </source>
</evidence>
<dbReference type="InterPro" id="IPR056666">
    <property type="entry name" value="DrmE_C"/>
</dbReference>
<dbReference type="STRING" id="49280.A9996_17955"/>
<comment type="caution">
    <text evidence="2">The sequence shown here is derived from an EMBL/GenBank/DDBJ whole genome shotgun (WGS) entry which is preliminary data.</text>
</comment>
<organism evidence="2 3">
    <name type="scientific">Gelidibacter algens</name>
    <dbReference type="NCBI Taxonomy" id="49280"/>
    <lineage>
        <taxon>Bacteria</taxon>
        <taxon>Pseudomonadati</taxon>
        <taxon>Bacteroidota</taxon>
        <taxon>Flavobacteriia</taxon>
        <taxon>Flavobacteriales</taxon>
        <taxon>Flavobacteriaceae</taxon>
        <taxon>Gelidibacter</taxon>
    </lineage>
</organism>
<feature type="domain" description="DISARM protein DrmE C-terminal" evidence="1">
    <location>
        <begin position="579"/>
        <end position="751"/>
    </location>
</feature>
<evidence type="ECO:0000259" key="1">
    <source>
        <dbReference type="Pfam" id="PF24957"/>
    </source>
</evidence>
<dbReference type="Pfam" id="PF24957">
    <property type="entry name" value="DrmE_C"/>
    <property type="match status" value="1"/>
</dbReference>
<dbReference type="AlphaFoldDB" id="A0A1A7QNE7"/>
<reference evidence="2 3" key="1">
    <citation type="submission" date="2018-06" db="EMBL/GenBank/DDBJ databases">
        <title>Genomic Encyclopedia of Archaeal and Bacterial Type Strains, Phase II (KMG-II): from individual species to whole genera.</title>
        <authorList>
            <person name="Goeker M."/>
        </authorList>
    </citation>
    <scope>NUCLEOTIDE SEQUENCE [LARGE SCALE GENOMIC DNA]</scope>
    <source>
        <strain evidence="2 3">DSM 12408</strain>
    </source>
</reference>
<protein>
    <recommendedName>
        <fullName evidence="1">DISARM protein DrmE C-terminal domain-containing protein</fullName>
    </recommendedName>
</protein>
<dbReference type="RefSeq" id="WP_066438548.1">
    <property type="nucleotide sequence ID" value="NZ_LZRN01000064.1"/>
</dbReference>
<gene>
    <name evidence="2" type="ORF">LX77_02887</name>
</gene>
<dbReference type="Proteomes" id="UP000248987">
    <property type="component" value="Unassembled WGS sequence"/>
</dbReference>
<keyword evidence="3" id="KW-1185">Reference proteome</keyword>
<evidence type="ECO:0000313" key="3">
    <source>
        <dbReference type="Proteomes" id="UP000248987"/>
    </source>
</evidence>
<name>A0A1A7QNE7_9FLAO</name>
<accession>A0A1A7QNE7</accession>
<dbReference type="EMBL" id="QLLQ01000012">
    <property type="protein sequence ID" value="RAJ21133.1"/>
    <property type="molecule type" value="Genomic_DNA"/>
</dbReference>
<dbReference type="OrthoDB" id="1412695at2"/>